<dbReference type="InterPro" id="IPR039424">
    <property type="entry name" value="SBP_5"/>
</dbReference>
<dbReference type="AlphaFoldDB" id="A0AAE3G5P4"/>
<dbReference type="GO" id="GO:0042884">
    <property type="term" value="P:microcin transport"/>
    <property type="evidence" value="ECO:0007669"/>
    <property type="project" value="TreeGrafter"/>
</dbReference>
<proteinExistence type="predicted"/>
<feature type="chain" id="PRO_5042214458" evidence="2">
    <location>
        <begin position="24"/>
        <end position="604"/>
    </location>
</feature>
<accession>A0AAE3G5P4</accession>
<sequence>MRHRIARWMVSGLLCGTMGVALADGHGLSLYDSPKYPADFEHFDYVNPDAPKGGQIRLAGFGTFDSLNQFILRGNPASGLGRVYDTLTVNSDDEPFSIYGLVAERIELADDRSWVRFHLREEARFHDGEPLTADDVVFSFDLLRTEGHPNFRLYYADVESVEREGDHQVRFNLGSPDNRELALIVGQLPILPKHYWEGREFNRTTLEPPLGSGPYRVTRVDQGRQITYERVDDYWARDLPVNRGRFNFDRIRIDYYRDMDVAVEAVKAGAYDLRYENIARNWATAYDVPAVRDGRMRMVEIPHERPTGMQAFIINNRQERFSDPRVRKALGYAFDFESTNEAIFYGAYTRTESYFSNSDLASTGVPEGQELEILEQFRDELPESVFDQAFQAPRTDGGGSIRDNLRRALALFREAGWEVRDGRLVNAESGERMSFTFLMRDQSFNRVIERYRPNLERLGIEARVRIVDDSQYQNRMNEFDFDVTVLVLPQSRSPGNEQRSYWSCEAAETPGSRNYAGICDPVIDELVDQLIRARDWDTLQATARALDRVLLHGHHVIPHWHTRSDRVVYWDRYAYPDTPSGDGFDVDLWWQVPDAEAEPTDDDA</sequence>
<name>A0AAE3G5P4_9GAMM</name>
<keyword evidence="1 2" id="KW-0732">Signal</keyword>
<evidence type="ECO:0000313" key="5">
    <source>
        <dbReference type="Proteomes" id="UP001205843"/>
    </source>
</evidence>
<evidence type="ECO:0000259" key="3">
    <source>
        <dbReference type="Pfam" id="PF00496"/>
    </source>
</evidence>
<dbReference type="InterPro" id="IPR030678">
    <property type="entry name" value="Peptide/Ni-bd"/>
</dbReference>
<protein>
    <submittedName>
        <fullName evidence="4">Microcin C transport system substrate-binding protein</fullName>
    </submittedName>
</protein>
<reference evidence="4" key="1">
    <citation type="submission" date="2022-03" db="EMBL/GenBank/DDBJ databases">
        <title>Genomic Encyclopedia of Type Strains, Phase III (KMG-III): the genomes of soil and plant-associated and newly described type strains.</title>
        <authorList>
            <person name="Whitman W."/>
        </authorList>
    </citation>
    <scope>NUCLEOTIDE SEQUENCE</scope>
    <source>
        <strain evidence="4">ANL 6-2</strain>
    </source>
</reference>
<dbReference type="PANTHER" id="PTHR30290">
    <property type="entry name" value="PERIPLASMIC BINDING COMPONENT OF ABC TRANSPORTER"/>
    <property type="match status" value="1"/>
</dbReference>
<dbReference type="GO" id="GO:0030288">
    <property type="term" value="C:outer membrane-bounded periplasmic space"/>
    <property type="evidence" value="ECO:0007669"/>
    <property type="project" value="TreeGrafter"/>
</dbReference>
<dbReference type="Proteomes" id="UP001205843">
    <property type="component" value="Unassembled WGS sequence"/>
</dbReference>
<dbReference type="InterPro" id="IPR000914">
    <property type="entry name" value="SBP_5_dom"/>
</dbReference>
<dbReference type="RefSeq" id="WP_253482065.1">
    <property type="nucleotide sequence ID" value="NZ_JALJXV010000009.1"/>
</dbReference>
<feature type="domain" description="Solute-binding protein family 5" evidence="3">
    <location>
        <begin position="98"/>
        <end position="489"/>
    </location>
</feature>
<keyword evidence="5" id="KW-1185">Reference proteome</keyword>
<feature type="signal peptide" evidence="2">
    <location>
        <begin position="1"/>
        <end position="23"/>
    </location>
</feature>
<evidence type="ECO:0000313" key="4">
    <source>
        <dbReference type="EMBL" id="MCP1676321.1"/>
    </source>
</evidence>
<dbReference type="PANTHER" id="PTHR30290:SF64">
    <property type="entry name" value="ABC TRANSPORTER PERIPLASMIC BINDING PROTEIN"/>
    <property type="match status" value="1"/>
</dbReference>
<gene>
    <name evidence="4" type="ORF">J2T57_003482</name>
</gene>
<organism evidence="4 5">
    <name type="scientific">Natronocella acetinitrilica</name>
    <dbReference type="NCBI Taxonomy" id="414046"/>
    <lineage>
        <taxon>Bacteria</taxon>
        <taxon>Pseudomonadati</taxon>
        <taxon>Pseudomonadota</taxon>
        <taxon>Gammaproteobacteria</taxon>
        <taxon>Chromatiales</taxon>
        <taxon>Ectothiorhodospiraceae</taxon>
        <taxon>Natronocella</taxon>
    </lineage>
</organism>
<comment type="caution">
    <text evidence="4">The sequence shown here is derived from an EMBL/GenBank/DDBJ whole genome shotgun (WGS) entry which is preliminary data.</text>
</comment>
<dbReference type="EMBL" id="JALJXV010000009">
    <property type="protein sequence ID" value="MCP1676321.1"/>
    <property type="molecule type" value="Genomic_DNA"/>
</dbReference>
<dbReference type="GO" id="GO:0043190">
    <property type="term" value="C:ATP-binding cassette (ABC) transporter complex"/>
    <property type="evidence" value="ECO:0007669"/>
    <property type="project" value="InterPro"/>
</dbReference>
<evidence type="ECO:0000256" key="2">
    <source>
        <dbReference type="SAM" id="SignalP"/>
    </source>
</evidence>
<dbReference type="CDD" id="cd08497">
    <property type="entry name" value="MbnE-like"/>
    <property type="match status" value="1"/>
</dbReference>
<dbReference type="PIRSF" id="PIRSF002741">
    <property type="entry name" value="MppA"/>
    <property type="match status" value="1"/>
</dbReference>
<dbReference type="Gene3D" id="3.40.190.10">
    <property type="entry name" value="Periplasmic binding protein-like II"/>
    <property type="match status" value="1"/>
</dbReference>
<dbReference type="GO" id="GO:1904680">
    <property type="term" value="F:peptide transmembrane transporter activity"/>
    <property type="evidence" value="ECO:0007669"/>
    <property type="project" value="TreeGrafter"/>
</dbReference>
<dbReference type="Pfam" id="PF00496">
    <property type="entry name" value="SBP_bac_5"/>
    <property type="match status" value="1"/>
</dbReference>
<dbReference type="GO" id="GO:0015833">
    <property type="term" value="P:peptide transport"/>
    <property type="evidence" value="ECO:0007669"/>
    <property type="project" value="TreeGrafter"/>
</dbReference>
<dbReference type="SUPFAM" id="SSF53850">
    <property type="entry name" value="Periplasmic binding protein-like II"/>
    <property type="match status" value="1"/>
</dbReference>
<evidence type="ECO:0000256" key="1">
    <source>
        <dbReference type="ARBA" id="ARBA00022729"/>
    </source>
</evidence>
<dbReference type="Gene3D" id="3.10.105.10">
    <property type="entry name" value="Dipeptide-binding Protein, Domain 3"/>
    <property type="match status" value="1"/>
</dbReference>